<evidence type="ECO:0000313" key="8">
    <source>
        <dbReference type="Proteomes" id="UP000267027"/>
    </source>
</evidence>
<evidence type="ECO:0000256" key="4">
    <source>
        <dbReference type="ARBA" id="ARBA00022912"/>
    </source>
</evidence>
<keyword evidence="2" id="KW-0963">Cytoplasm</keyword>
<dbReference type="FunFam" id="3.40.50.1240:FF:000032">
    <property type="entry name" value="Blast:Protein UBASH3A homolog"/>
    <property type="match status" value="1"/>
</dbReference>
<gene>
    <name evidence="7" type="ORF">ACOC_LOCUS2424</name>
</gene>
<proteinExistence type="predicted"/>
<dbReference type="WBParaSite" id="ACOC_0000242301-mRNA-1">
    <property type="protein sequence ID" value="ACOC_0000242301-mRNA-1"/>
    <property type="gene ID" value="ACOC_0000242301"/>
</dbReference>
<dbReference type="InterPro" id="IPR051710">
    <property type="entry name" value="Phosphatase_SH3-domain"/>
</dbReference>
<organism evidence="9">
    <name type="scientific">Angiostrongylus costaricensis</name>
    <name type="common">Nematode worm</name>
    <dbReference type="NCBI Taxonomy" id="334426"/>
    <lineage>
        <taxon>Eukaryota</taxon>
        <taxon>Metazoa</taxon>
        <taxon>Ecdysozoa</taxon>
        <taxon>Nematoda</taxon>
        <taxon>Chromadorea</taxon>
        <taxon>Rhabditida</taxon>
        <taxon>Rhabditina</taxon>
        <taxon>Rhabditomorpha</taxon>
        <taxon>Strongyloidea</taxon>
        <taxon>Metastrongylidae</taxon>
        <taxon>Angiostrongylus</taxon>
    </lineage>
</organism>
<dbReference type="OMA" id="MNINLDY"/>
<dbReference type="Pfam" id="PF00300">
    <property type="entry name" value="His_Phos_1"/>
    <property type="match status" value="1"/>
</dbReference>
<reference evidence="7 8" key="2">
    <citation type="submission" date="2018-11" db="EMBL/GenBank/DDBJ databases">
        <authorList>
            <consortium name="Pathogen Informatics"/>
        </authorList>
    </citation>
    <scope>NUCLEOTIDE SEQUENCE [LARGE SCALE GENOMIC DNA]</scope>
    <source>
        <strain evidence="7 8">Costa Rica</strain>
    </source>
</reference>
<evidence type="ECO:0000256" key="2">
    <source>
        <dbReference type="ARBA" id="ARBA00022490"/>
    </source>
</evidence>
<evidence type="ECO:0000256" key="5">
    <source>
        <dbReference type="ARBA" id="ARBA00083868"/>
    </source>
</evidence>
<reference evidence="9" key="1">
    <citation type="submission" date="2017-02" db="UniProtKB">
        <authorList>
            <consortium name="WormBaseParasite"/>
        </authorList>
    </citation>
    <scope>IDENTIFICATION</scope>
</reference>
<dbReference type="Proteomes" id="UP000267027">
    <property type="component" value="Unassembled WGS sequence"/>
</dbReference>
<dbReference type="PANTHER" id="PTHR16469">
    <property type="entry name" value="UBIQUITIN-ASSOCIATED AND SH3 DOMAIN-CONTAINING BA-RELATED"/>
    <property type="match status" value="1"/>
</dbReference>
<evidence type="ECO:0000256" key="3">
    <source>
        <dbReference type="ARBA" id="ARBA00022801"/>
    </source>
</evidence>
<dbReference type="SUPFAM" id="SSF53254">
    <property type="entry name" value="Phosphoglycerate mutase-like"/>
    <property type="match status" value="1"/>
</dbReference>
<comment type="subcellular location">
    <subcellularLocation>
        <location evidence="1">Cytoplasm</location>
        <location evidence="1">Cytosol</location>
    </subcellularLocation>
</comment>
<dbReference type="OrthoDB" id="414418at2759"/>
<dbReference type="InterPro" id="IPR029033">
    <property type="entry name" value="His_PPase_superfam"/>
</dbReference>
<dbReference type="Gene3D" id="3.40.50.1240">
    <property type="entry name" value="Phosphoglycerate mutase-like"/>
    <property type="match status" value="1"/>
</dbReference>
<sequence>MSGRNIIVVRHGERCDFVFSTGGESWIRRAFDCNGRYCPVDINMPRIVPKRKDGWKHFAFDAPLTEMGYIQSKLTGRALRDSGVKIDFVYCSSALRCVQTAVGIIKGLGMTTLINVEPGLFEWMQWCKGSRPSWMQAEELRKSGYSINVDYVPIFKESDLQLNESLTSYYERSYSVTKDLLKRHLSGTILIVAHGASLETCTRQLCGSCPRPIEQFFYLLQNTPYLACVQVTETQSLWRITDSPIAPLTHSMNSSYDPRQLILSSLSLQDRMKSNS</sequence>
<dbReference type="AlphaFoldDB" id="A0A0R3PEE0"/>
<dbReference type="GO" id="GO:0004721">
    <property type="term" value="F:phosphoprotein phosphatase activity"/>
    <property type="evidence" value="ECO:0007669"/>
    <property type="project" value="UniProtKB-KW"/>
</dbReference>
<keyword evidence="8" id="KW-1185">Reference proteome</keyword>
<dbReference type="EMBL" id="UYYA01000486">
    <property type="protein sequence ID" value="VDM54009.1"/>
    <property type="molecule type" value="Genomic_DNA"/>
</dbReference>
<dbReference type="CDD" id="cd07067">
    <property type="entry name" value="HP_PGM_like"/>
    <property type="match status" value="1"/>
</dbReference>
<dbReference type="InterPro" id="IPR013078">
    <property type="entry name" value="His_Pase_superF_clade-1"/>
</dbReference>
<dbReference type="STRING" id="334426.A0A0R3PEE0"/>
<keyword evidence="4" id="KW-0904">Protein phosphatase</keyword>
<dbReference type="GO" id="GO:0003993">
    <property type="term" value="F:acid phosphatase activity"/>
    <property type="evidence" value="ECO:0007669"/>
    <property type="project" value="UniProtKB-ARBA"/>
</dbReference>
<accession>A0A0R3PEE0</accession>
<name>A0A0R3PEE0_ANGCS</name>
<evidence type="ECO:0000256" key="6">
    <source>
        <dbReference type="PIRSR" id="PIRSR613078-2"/>
    </source>
</evidence>
<dbReference type="PANTHER" id="PTHR16469:SF27">
    <property type="entry name" value="UBIQUITIN-ASSOCIATED AND SH3 DOMAIN-CONTAINING BA-RELATED"/>
    <property type="match status" value="1"/>
</dbReference>
<feature type="binding site" evidence="6">
    <location>
        <position position="96"/>
    </location>
    <ligand>
        <name>substrate</name>
    </ligand>
</feature>
<keyword evidence="3" id="KW-0378">Hydrolase</keyword>
<evidence type="ECO:0000313" key="7">
    <source>
        <dbReference type="EMBL" id="VDM54009.1"/>
    </source>
</evidence>
<dbReference type="GO" id="GO:0005829">
    <property type="term" value="C:cytosol"/>
    <property type="evidence" value="ECO:0007669"/>
    <property type="project" value="UniProtKB-SubCell"/>
</dbReference>
<evidence type="ECO:0000313" key="9">
    <source>
        <dbReference type="WBParaSite" id="ACOC_0000242301-mRNA-1"/>
    </source>
</evidence>
<protein>
    <recommendedName>
        <fullName evidence="5">Protein UBASH3A homolog</fullName>
    </recommendedName>
</protein>
<evidence type="ECO:0000256" key="1">
    <source>
        <dbReference type="ARBA" id="ARBA00004514"/>
    </source>
</evidence>